<reference evidence="1 2" key="1">
    <citation type="submission" date="2006-05" db="EMBL/GenBank/DDBJ databases">
        <authorList>
            <person name="King G."/>
            <person name="Ferriera S."/>
            <person name="Johnson J."/>
            <person name="Kravitz S."/>
            <person name="Beeson K."/>
            <person name="Sutton G."/>
            <person name="Rogers Y.-H."/>
            <person name="Friedman R."/>
            <person name="Frazier M."/>
            <person name="Venter J.C."/>
        </authorList>
    </citation>
    <scope>NUCLEOTIDE SEQUENCE [LARGE SCALE GENOMIC DNA]</scope>
    <source>
        <strain evidence="2">ATCC 25650 / DSM 13394 / JCM 20685 / NBRC 16684 / NCIMB 2208 / IAM 12614 / B1</strain>
    </source>
</reference>
<evidence type="ECO:0000313" key="1">
    <source>
        <dbReference type="EMBL" id="EAV40852.1"/>
    </source>
</evidence>
<dbReference type="eggNOG" id="ENOG5032YNP">
    <property type="taxonomic scope" value="Bacteria"/>
</dbReference>
<dbReference type="Gene3D" id="2.40.30.100">
    <property type="entry name" value="AF2212/PG0164-like"/>
    <property type="match status" value="1"/>
</dbReference>
<evidence type="ECO:0008006" key="3">
    <source>
        <dbReference type="Google" id="ProtNLM"/>
    </source>
</evidence>
<proteinExistence type="predicted"/>
<gene>
    <name evidence="1" type="ORF">SIAM614_08164</name>
</gene>
<comment type="caution">
    <text evidence="1">The sequence shown here is derived from an EMBL/GenBank/DDBJ whole genome shotgun (WGS) entry which is preliminary data.</text>
</comment>
<dbReference type="SUPFAM" id="SSF141694">
    <property type="entry name" value="AF2212/PG0164-like"/>
    <property type="match status" value="1"/>
</dbReference>
<dbReference type="AlphaFoldDB" id="A0P1Z6"/>
<protein>
    <recommendedName>
        <fullName evidence="3">DUF1905 domain-containing protein</fullName>
    </recommendedName>
</protein>
<sequence length="126" mass="13952">MLFRPARRKRFETGLAGRSLLQMLDRLDFSGELWLSAGPGGWTFVTLPTTCAEQIRFFTGGRQGRAWGMIKVKARIGAAEWSTTIWPDKASGSFLLPVKAAVRKKEKIAAGDNVDVSLWLQVPPGF</sequence>
<dbReference type="EMBL" id="AAUW01000025">
    <property type="protein sequence ID" value="EAV40852.1"/>
    <property type="molecule type" value="Genomic_DNA"/>
</dbReference>
<dbReference type="InterPro" id="IPR015018">
    <property type="entry name" value="DUF1905"/>
</dbReference>
<dbReference type="Pfam" id="PF08922">
    <property type="entry name" value="DUF1905"/>
    <property type="match status" value="1"/>
</dbReference>
<name>A0P1Z6_ROSAI</name>
<organism evidence="1 2">
    <name type="scientific">Roseibium aggregatum (strain ATCC 25650 / DSM 13394 / JCM 20685 / NBRC 16684 / NCIMB 2208 / IAM 12614 / B1)</name>
    <name type="common">Stappia aggregata</name>
    <dbReference type="NCBI Taxonomy" id="384765"/>
    <lineage>
        <taxon>Bacteria</taxon>
        <taxon>Pseudomonadati</taxon>
        <taxon>Pseudomonadota</taxon>
        <taxon>Alphaproteobacteria</taxon>
        <taxon>Hyphomicrobiales</taxon>
        <taxon>Stappiaceae</taxon>
        <taxon>Roseibium</taxon>
    </lineage>
</organism>
<dbReference type="Proteomes" id="UP000004848">
    <property type="component" value="Unassembled WGS sequence"/>
</dbReference>
<dbReference type="InterPro" id="IPR037079">
    <property type="entry name" value="AF2212/PG0164-like_sf"/>
</dbReference>
<evidence type="ECO:0000313" key="2">
    <source>
        <dbReference type="Proteomes" id="UP000004848"/>
    </source>
</evidence>
<accession>A0P1Z6</accession>